<dbReference type="InterPro" id="IPR000086">
    <property type="entry name" value="NUDIX_hydrolase_dom"/>
</dbReference>
<dbReference type="EMBL" id="PISP01000001">
    <property type="protein sequence ID" value="PKD44790.1"/>
    <property type="molecule type" value="Genomic_DNA"/>
</dbReference>
<protein>
    <submittedName>
        <fullName evidence="3">NUDIX domain-containing protein</fullName>
    </submittedName>
</protein>
<evidence type="ECO:0000259" key="2">
    <source>
        <dbReference type="PROSITE" id="PS51462"/>
    </source>
</evidence>
<evidence type="ECO:0000256" key="1">
    <source>
        <dbReference type="ARBA" id="ARBA00022801"/>
    </source>
</evidence>
<proteinExistence type="predicted"/>
<dbReference type="PANTHER" id="PTHR21340:SF0">
    <property type="entry name" value="BIS(5'-NUCLEOSYL)-TETRAPHOSPHATASE [ASYMMETRICAL]"/>
    <property type="match status" value="1"/>
</dbReference>
<sequence length="153" mass="17977">MPKKRLIDLYAYRIVEGKPEFLLFKRAKGKIYQGQWRMTGGKVETGETYWKGALRELKEETGLTPVLFWTIPSVNTFYEHKSDTVHHIPAFAAQLETDQIPDLDDEHTEYEWLTLEQAVKRISWPEQRRLLKLTDSIITQNEILDDWIVSIPS</sequence>
<dbReference type="InterPro" id="IPR015797">
    <property type="entry name" value="NUDIX_hydrolase-like_dom_sf"/>
</dbReference>
<organism evidence="3 4">
    <name type="scientific">Rhodohalobacter barkolensis</name>
    <dbReference type="NCBI Taxonomy" id="2053187"/>
    <lineage>
        <taxon>Bacteria</taxon>
        <taxon>Pseudomonadati</taxon>
        <taxon>Balneolota</taxon>
        <taxon>Balneolia</taxon>
        <taxon>Balneolales</taxon>
        <taxon>Balneolaceae</taxon>
        <taxon>Rhodohalobacter</taxon>
    </lineage>
</organism>
<dbReference type="GO" id="GO:0004081">
    <property type="term" value="F:bis(5'-nucleosyl)-tetraphosphatase (asymmetrical) activity"/>
    <property type="evidence" value="ECO:0007669"/>
    <property type="project" value="TreeGrafter"/>
</dbReference>
<dbReference type="GO" id="GO:0006167">
    <property type="term" value="P:AMP biosynthetic process"/>
    <property type="evidence" value="ECO:0007669"/>
    <property type="project" value="TreeGrafter"/>
</dbReference>
<dbReference type="InterPro" id="IPR020084">
    <property type="entry name" value="NUDIX_hydrolase_CS"/>
</dbReference>
<keyword evidence="1" id="KW-0378">Hydrolase</keyword>
<dbReference type="SUPFAM" id="SSF55811">
    <property type="entry name" value="Nudix"/>
    <property type="match status" value="1"/>
</dbReference>
<dbReference type="AlphaFoldDB" id="A0A2N0VKT6"/>
<dbReference type="OrthoDB" id="9804563at2"/>
<dbReference type="RefSeq" id="WP_101072078.1">
    <property type="nucleotide sequence ID" value="NZ_PISP01000001.1"/>
</dbReference>
<dbReference type="Proteomes" id="UP000233398">
    <property type="component" value="Unassembled WGS sequence"/>
</dbReference>
<dbReference type="PROSITE" id="PS00893">
    <property type="entry name" value="NUDIX_BOX"/>
    <property type="match status" value="1"/>
</dbReference>
<evidence type="ECO:0000313" key="4">
    <source>
        <dbReference type="Proteomes" id="UP000233398"/>
    </source>
</evidence>
<feature type="domain" description="Nudix hydrolase" evidence="2">
    <location>
        <begin position="2"/>
        <end position="135"/>
    </location>
</feature>
<reference evidence="3 4" key="1">
    <citation type="submission" date="2017-11" db="EMBL/GenBank/DDBJ databases">
        <title>Rhodohalobacter 15182 sp. nov., isolated from a salt lake.</title>
        <authorList>
            <person name="Han S."/>
        </authorList>
    </citation>
    <scope>NUCLEOTIDE SEQUENCE [LARGE SCALE GENOMIC DNA]</scope>
    <source>
        <strain evidence="3 4">15182</strain>
    </source>
</reference>
<dbReference type="GO" id="GO:0006754">
    <property type="term" value="P:ATP biosynthetic process"/>
    <property type="evidence" value="ECO:0007669"/>
    <property type="project" value="TreeGrafter"/>
</dbReference>
<dbReference type="Gene3D" id="3.90.79.10">
    <property type="entry name" value="Nucleoside Triphosphate Pyrophosphohydrolase"/>
    <property type="match status" value="1"/>
</dbReference>
<keyword evidence="4" id="KW-1185">Reference proteome</keyword>
<evidence type="ECO:0000313" key="3">
    <source>
        <dbReference type="EMBL" id="PKD44790.1"/>
    </source>
</evidence>
<dbReference type="InterPro" id="IPR051325">
    <property type="entry name" value="Nudix_hydrolase_domain"/>
</dbReference>
<dbReference type="PANTHER" id="PTHR21340">
    <property type="entry name" value="DIADENOSINE 5,5-P1,P4-TETRAPHOSPHATE PYROPHOSPHOHYDROLASE MUTT"/>
    <property type="match status" value="1"/>
</dbReference>
<gene>
    <name evidence="3" type="ORF">CWD77_04825</name>
</gene>
<dbReference type="CDD" id="cd04664">
    <property type="entry name" value="NUDIX_DHNTPase_like"/>
    <property type="match status" value="1"/>
</dbReference>
<dbReference type="Pfam" id="PF00293">
    <property type="entry name" value="NUDIX"/>
    <property type="match status" value="1"/>
</dbReference>
<dbReference type="PROSITE" id="PS51462">
    <property type="entry name" value="NUDIX"/>
    <property type="match status" value="1"/>
</dbReference>
<comment type="caution">
    <text evidence="3">The sequence shown here is derived from an EMBL/GenBank/DDBJ whole genome shotgun (WGS) entry which is preliminary data.</text>
</comment>
<name>A0A2N0VKT6_9BACT</name>
<accession>A0A2N0VKT6</accession>